<dbReference type="GO" id="GO:0016491">
    <property type="term" value="F:oxidoreductase activity"/>
    <property type="evidence" value="ECO:0007669"/>
    <property type="project" value="UniProtKB-KW"/>
</dbReference>
<reference evidence="3 4" key="1">
    <citation type="submission" date="2023-07" db="EMBL/GenBank/DDBJ databases">
        <title>Sequencing the genomes of 1000 actinobacteria strains.</title>
        <authorList>
            <person name="Klenk H.-P."/>
        </authorList>
    </citation>
    <scope>NUCLEOTIDE SEQUENCE [LARGE SCALE GENOMIC DNA]</scope>
    <source>
        <strain evidence="3 4">DSM 44711</strain>
    </source>
</reference>
<dbReference type="InterPro" id="IPR036291">
    <property type="entry name" value="NAD(P)-bd_dom_sf"/>
</dbReference>
<organism evidence="3 4">
    <name type="scientific">Catenuloplanes niger</name>
    <dbReference type="NCBI Taxonomy" id="587534"/>
    <lineage>
        <taxon>Bacteria</taxon>
        <taxon>Bacillati</taxon>
        <taxon>Actinomycetota</taxon>
        <taxon>Actinomycetes</taxon>
        <taxon>Micromonosporales</taxon>
        <taxon>Micromonosporaceae</taxon>
        <taxon>Catenuloplanes</taxon>
    </lineage>
</organism>
<dbReference type="EMBL" id="JAVDYC010000001">
    <property type="protein sequence ID" value="MDR7324562.1"/>
    <property type="molecule type" value="Genomic_DNA"/>
</dbReference>
<dbReference type="InterPro" id="IPR000683">
    <property type="entry name" value="Gfo/Idh/MocA-like_OxRdtase_N"/>
</dbReference>
<dbReference type="Gene3D" id="3.30.360.10">
    <property type="entry name" value="Dihydrodipicolinate Reductase, domain 2"/>
    <property type="match status" value="1"/>
</dbReference>
<dbReference type="PANTHER" id="PTHR43818">
    <property type="entry name" value="BCDNA.GH03377"/>
    <property type="match status" value="1"/>
</dbReference>
<dbReference type="GO" id="GO:0000166">
    <property type="term" value="F:nucleotide binding"/>
    <property type="evidence" value="ECO:0007669"/>
    <property type="project" value="InterPro"/>
</dbReference>
<dbReference type="PANTHER" id="PTHR43818:SF11">
    <property type="entry name" value="BCDNA.GH03377"/>
    <property type="match status" value="1"/>
</dbReference>
<keyword evidence="4" id="KW-1185">Reference proteome</keyword>
<sequence length="297" mass="30846">MRFGLLGTGYWAAETQGTALAAHPEADLVGVWGRDSARTRAVADRFGITAYDDVDALIADVDAVSVALPPDVQADLATRAATAGRHLLLDKPLSLSVAAADRLVAAVEKHDVASVVFFTSRFQTPVEEFIREAVTTGGWTGARADRFASIYGDGSPYAGSSWRKEAGGLWDVGPHALAVLLAVLGMPTSVTALPGANNTTHVLVKHMLGAVSSLALTLEAPAALKGNTTVFHGTAGAVPVPEHSSSSVEAFGSAISQLVQAAQHRAPHPCGVHFGRLIVAVLEAAETSIKESRTVTL</sequence>
<gene>
    <name evidence="3" type="ORF">J2S44_004812</name>
</gene>
<dbReference type="Pfam" id="PF01408">
    <property type="entry name" value="GFO_IDH_MocA"/>
    <property type="match status" value="1"/>
</dbReference>
<evidence type="ECO:0000313" key="4">
    <source>
        <dbReference type="Proteomes" id="UP001183629"/>
    </source>
</evidence>
<dbReference type="RefSeq" id="WP_310418136.1">
    <property type="nucleotide sequence ID" value="NZ_JAVDYC010000001.1"/>
</dbReference>
<dbReference type="Proteomes" id="UP001183629">
    <property type="component" value="Unassembled WGS sequence"/>
</dbReference>
<name>A0AAE3ZRG1_9ACTN</name>
<dbReference type="SUPFAM" id="SSF51735">
    <property type="entry name" value="NAD(P)-binding Rossmann-fold domains"/>
    <property type="match status" value="1"/>
</dbReference>
<evidence type="ECO:0000259" key="2">
    <source>
        <dbReference type="Pfam" id="PF01408"/>
    </source>
</evidence>
<evidence type="ECO:0000313" key="3">
    <source>
        <dbReference type="EMBL" id="MDR7324562.1"/>
    </source>
</evidence>
<evidence type="ECO:0000256" key="1">
    <source>
        <dbReference type="ARBA" id="ARBA00023002"/>
    </source>
</evidence>
<dbReference type="Gene3D" id="3.40.50.720">
    <property type="entry name" value="NAD(P)-binding Rossmann-like Domain"/>
    <property type="match status" value="1"/>
</dbReference>
<comment type="caution">
    <text evidence="3">The sequence shown here is derived from an EMBL/GenBank/DDBJ whole genome shotgun (WGS) entry which is preliminary data.</text>
</comment>
<dbReference type="AlphaFoldDB" id="A0AAE3ZRG1"/>
<feature type="domain" description="Gfo/Idh/MocA-like oxidoreductase N-terminal" evidence="2">
    <location>
        <begin position="1"/>
        <end position="115"/>
    </location>
</feature>
<dbReference type="InterPro" id="IPR050463">
    <property type="entry name" value="Gfo/Idh/MocA_oxidrdct_glycsds"/>
</dbReference>
<accession>A0AAE3ZRG1</accession>
<dbReference type="SUPFAM" id="SSF55347">
    <property type="entry name" value="Glyceraldehyde-3-phosphate dehydrogenase-like, C-terminal domain"/>
    <property type="match status" value="1"/>
</dbReference>
<proteinExistence type="predicted"/>
<keyword evidence="1" id="KW-0560">Oxidoreductase</keyword>
<protein>
    <submittedName>
        <fullName evidence="3">Dehydrogenase</fullName>
    </submittedName>
</protein>